<organism evidence="2 3">
    <name type="scientific">Cohnella rhizosphaerae</name>
    <dbReference type="NCBI Taxonomy" id="1457232"/>
    <lineage>
        <taxon>Bacteria</taxon>
        <taxon>Bacillati</taxon>
        <taxon>Bacillota</taxon>
        <taxon>Bacilli</taxon>
        <taxon>Bacillales</taxon>
        <taxon>Paenibacillaceae</taxon>
        <taxon>Cohnella</taxon>
    </lineage>
</organism>
<proteinExistence type="predicted"/>
<keyword evidence="3" id="KW-1185">Reference proteome</keyword>
<dbReference type="EMBL" id="JAPDIA010000002">
    <property type="protein sequence ID" value="MDG0808800.1"/>
    <property type="molecule type" value="Genomic_DNA"/>
</dbReference>
<gene>
    <name evidence="2" type="ORF">OMP40_04900</name>
</gene>
<comment type="caution">
    <text evidence="2">The sequence shown here is derived from an EMBL/GenBank/DDBJ whole genome shotgun (WGS) entry which is preliminary data.</text>
</comment>
<reference evidence="2" key="1">
    <citation type="submission" date="2022-10" db="EMBL/GenBank/DDBJ databases">
        <title>Comparative genomic analysis of Cohnella hashimotonis sp. nov., isolated from the International Space Station.</title>
        <authorList>
            <person name="Simpson A."/>
            <person name="Venkateswaran K."/>
        </authorList>
    </citation>
    <scope>NUCLEOTIDE SEQUENCE</scope>
    <source>
        <strain evidence="2">DSM 28161</strain>
    </source>
</reference>
<protein>
    <submittedName>
        <fullName evidence="2">Uncharacterized protein</fullName>
    </submittedName>
</protein>
<name>A0A9X4KQ34_9BACL</name>
<keyword evidence="1" id="KW-0812">Transmembrane</keyword>
<sequence length="145" mass="15259">MLLIGCFAHSLELEQALADIERSGIERKHILAVGMNLRSEPNPEAKQSDAIEMGAAWATACAVIGVAAGFGLAWGPIVWGLIGTAVGFGIGFGLHRIWLRGPVRFGARTNVPEVTVIVQCPAGLSHVVRLAMYRRGALSVGESGA</sequence>
<dbReference type="RefSeq" id="WP_277529629.1">
    <property type="nucleotide sequence ID" value="NZ_JAPDIA010000002.1"/>
</dbReference>
<accession>A0A9X4KQ34</accession>
<feature type="transmembrane region" description="Helical" evidence="1">
    <location>
        <begin position="80"/>
        <end position="99"/>
    </location>
</feature>
<evidence type="ECO:0000313" key="2">
    <source>
        <dbReference type="EMBL" id="MDG0808800.1"/>
    </source>
</evidence>
<dbReference type="Proteomes" id="UP001153404">
    <property type="component" value="Unassembled WGS sequence"/>
</dbReference>
<evidence type="ECO:0000313" key="3">
    <source>
        <dbReference type="Proteomes" id="UP001153404"/>
    </source>
</evidence>
<keyword evidence="1" id="KW-0472">Membrane</keyword>
<feature type="transmembrane region" description="Helical" evidence="1">
    <location>
        <begin position="55"/>
        <end position="74"/>
    </location>
</feature>
<keyword evidence="1" id="KW-1133">Transmembrane helix</keyword>
<dbReference type="AlphaFoldDB" id="A0A9X4KQ34"/>
<evidence type="ECO:0000256" key="1">
    <source>
        <dbReference type="SAM" id="Phobius"/>
    </source>
</evidence>